<evidence type="ECO:0000313" key="2">
    <source>
        <dbReference type="EMBL" id="KAE9303726.1"/>
    </source>
</evidence>
<feature type="region of interest" description="Disordered" evidence="1">
    <location>
        <begin position="18"/>
        <end position="37"/>
    </location>
</feature>
<comment type="caution">
    <text evidence="2">The sequence shown here is derived from an EMBL/GenBank/DDBJ whole genome shotgun (WGS) entry which is preliminary data.</text>
</comment>
<reference evidence="2 3" key="1">
    <citation type="submission" date="2018-08" db="EMBL/GenBank/DDBJ databases">
        <title>Genomic investigation of the strawberry pathogen Phytophthora fragariae indicates pathogenicity is determined by transcriptional variation in three key races.</title>
        <authorList>
            <person name="Adams T.M."/>
            <person name="Armitage A.D."/>
            <person name="Sobczyk M.K."/>
            <person name="Bates H.J."/>
            <person name="Dunwell J.M."/>
            <person name="Nellist C.F."/>
            <person name="Harrison R.J."/>
        </authorList>
    </citation>
    <scope>NUCLEOTIDE SEQUENCE [LARGE SCALE GENOMIC DNA]</scope>
    <source>
        <strain evidence="2 3">SCRP333</strain>
    </source>
</reference>
<dbReference type="EMBL" id="QXFT01002112">
    <property type="protein sequence ID" value="KAE9303726.1"/>
    <property type="molecule type" value="Genomic_DNA"/>
</dbReference>
<keyword evidence="3" id="KW-1185">Reference proteome</keyword>
<gene>
    <name evidence="2" type="ORF">PR003_g21931</name>
</gene>
<proteinExistence type="predicted"/>
<accession>A0A6A4D875</accession>
<evidence type="ECO:0000256" key="1">
    <source>
        <dbReference type="SAM" id="MobiDB-lite"/>
    </source>
</evidence>
<evidence type="ECO:0000313" key="3">
    <source>
        <dbReference type="Proteomes" id="UP000434957"/>
    </source>
</evidence>
<name>A0A6A4D875_9STRA</name>
<protein>
    <submittedName>
        <fullName evidence="2">Uncharacterized protein</fullName>
    </submittedName>
</protein>
<dbReference type="AlphaFoldDB" id="A0A6A4D875"/>
<sequence>MASESISAVFAGVVFGGSSVSDMSLPLSSLSSSETPS</sequence>
<organism evidence="2 3">
    <name type="scientific">Phytophthora rubi</name>
    <dbReference type="NCBI Taxonomy" id="129364"/>
    <lineage>
        <taxon>Eukaryota</taxon>
        <taxon>Sar</taxon>
        <taxon>Stramenopiles</taxon>
        <taxon>Oomycota</taxon>
        <taxon>Peronosporomycetes</taxon>
        <taxon>Peronosporales</taxon>
        <taxon>Peronosporaceae</taxon>
        <taxon>Phytophthora</taxon>
    </lineage>
</organism>
<dbReference type="Proteomes" id="UP000434957">
    <property type="component" value="Unassembled WGS sequence"/>
</dbReference>